<dbReference type="Pfam" id="PF00884">
    <property type="entry name" value="Sulfatase"/>
    <property type="match status" value="1"/>
</dbReference>
<dbReference type="PANTHER" id="PTHR10342">
    <property type="entry name" value="ARYLSULFATASE"/>
    <property type="match status" value="1"/>
</dbReference>
<dbReference type="AlphaFoldDB" id="A0AAD7UK97"/>
<gene>
    <name evidence="7" type="ORF">CTAYLR_008744</name>
</gene>
<reference evidence="7" key="1">
    <citation type="submission" date="2023-01" db="EMBL/GenBank/DDBJ databases">
        <title>Metagenome sequencing of chrysophaentin producing Chrysophaeum taylorii.</title>
        <authorList>
            <person name="Davison J."/>
            <person name="Bewley C."/>
        </authorList>
    </citation>
    <scope>NUCLEOTIDE SEQUENCE</scope>
    <source>
        <strain evidence="7">NIES-1699</strain>
    </source>
</reference>
<dbReference type="PROSITE" id="PS00149">
    <property type="entry name" value="SULFATASE_2"/>
    <property type="match status" value="1"/>
</dbReference>
<dbReference type="Gene3D" id="3.40.720.10">
    <property type="entry name" value="Alkaline Phosphatase, subunit A"/>
    <property type="match status" value="1"/>
</dbReference>
<evidence type="ECO:0000256" key="4">
    <source>
        <dbReference type="ARBA" id="ARBA00022837"/>
    </source>
</evidence>
<evidence type="ECO:0000256" key="1">
    <source>
        <dbReference type="ARBA" id="ARBA00008779"/>
    </source>
</evidence>
<evidence type="ECO:0000256" key="5">
    <source>
        <dbReference type="ARBA" id="ARBA00023180"/>
    </source>
</evidence>
<feature type="domain" description="Sulfatase N-terminal" evidence="6">
    <location>
        <begin position="21"/>
        <end position="354"/>
    </location>
</feature>
<dbReference type="InterPro" id="IPR047115">
    <property type="entry name" value="ARSB"/>
</dbReference>
<evidence type="ECO:0000256" key="3">
    <source>
        <dbReference type="ARBA" id="ARBA00022801"/>
    </source>
</evidence>
<evidence type="ECO:0000256" key="2">
    <source>
        <dbReference type="ARBA" id="ARBA00022723"/>
    </source>
</evidence>
<evidence type="ECO:0000313" key="8">
    <source>
        <dbReference type="Proteomes" id="UP001230188"/>
    </source>
</evidence>
<dbReference type="PANTHER" id="PTHR10342:SF274">
    <property type="entry name" value="ARYLSULFATASE B"/>
    <property type="match status" value="1"/>
</dbReference>
<dbReference type="InterPro" id="IPR017850">
    <property type="entry name" value="Alkaline_phosphatase_core_sf"/>
</dbReference>
<protein>
    <recommendedName>
        <fullName evidence="6">Sulfatase N-terminal domain-containing protein</fullName>
    </recommendedName>
</protein>
<organism evidence="7 8">
    <name type="scientific">Chrysophaeum taylorii</name>
    <dbReference type="NCBI Taxonomy" id="2483200"/>
    <lineage>
        <taxon>Eukaryota</taxon>
        <taxon>Sar</taxon>
        <taxon>Stramenopiles</taxon>
        <taxon>Ochrophyta</taxon>
        <taxon>Pelagophyceae</taxon>
        <taxon>Pelagomonadales</taxon>
        <taxon>Pelagomonadaceae</taxon>
        <taxon>Chrysophaeum</taxon>
    </lineage>
</organism>
<dbReference type="CDD" id="cd16029">
    <property type="entry name" value="4-S"/>
    <property type="match status" value="1"/>
</dbReference>
<comment type="similarity">
    <text evidence="1">Belongs to the sulfatase family.</text>
</comment>
<evidence type="ECO:0000259" key="6">
    <source>
        <dbReference type="Pfam" id="PF00884"/>
    </source>
</evidence>
<comment type="caution">
    <text evidence="7">The sequence shown here is derived from an EMBL/GenBank/DDBJ whole genome shotgun (WGS) entry which is preliminary data.</text>
</comment>
<keyword evidence="2" id="KW-0479">Metal-binding</keyword>
<dbReference type="Proteomes" id="UP001230188">
    <property type="component" value="Unassembled WGS sequence"/>
</dbReference>
<dbReference type="SUPFAM" id="SSF53649">
    <property type="entry name" value="Alkaline phosphatase-like"/>
    <property type="match status" value="1"/>
</dbReference>
<name>A0AAD7UK97_9STRA</name>
<evidence type="ECO:0000313" key="7">
    <source>
        <dbReference type="EMBL" id="KAJ8610168.1"/>
    </source>
</evidence>
<dbReference type="InterPro" id="IPR000917">
    <property type="entry name" value="Sulfatase_N"/>
</dbReference>
<dbReference type="GO" id="GO:0008484">
    <property type="term" value="F:sulfuric ester hydrolase activity"/>
    <property type="evidence" value="ECO:0007669"/>
    <property type="project" value="InterPro"/>
</dbReference>
<dbReference type="GO" id="GO:0046872">
    <property type="term" value="F:metal ion binding"/>
    <property type="evidence" value="ECO:0007669"/>
    <property type="project" value="UniProtKB-KW"/>
</dbReference>
<keyword evidence="3" id="KW-0378">Hydrolase</keyword>
<sequence length="526" mass="58173">MAAAWLAVCRARFEEDYGSRPHIVILLADNVGWASVGFHRPPELPAREVHTPNIDALAAEGMELARAYWYKFCSPSRSALLSGRLPFHVNTFNDDPTMVGQGIPVGMTLMPEVLKRAGYATHFVGKWHVGMASRSKQIPVARGFDSSLGYFHSNNNYYDSRRGQGCGVAVDLWDGEAPSRLNGTDYEERFFCDRTVKIVREHDPASPLFAYHAFHTSCVGWNATTDDLNLQPAWDWYAKFPFIDDDDRRKNVAMVALMDACVGRIVGELKATGLWARSLVVWSSDNGGAVHAGGGSNVYPLKGGYFNNWEGGIRAPALLAGGFLSMSKIRTPAVLEGFVHAADWLSTFAYLAGVDPTDEAARAAGLPPIDSLNVWPLITGANRTSPRVEWPLTPLSERFGEEHTELVGGDAAYMLAPYKLIVGDKIAQANWCGQIHPNTSVLWDSVNDFTNCSWAPDEGKYGCLYDVVDDPTEHHDLAALMPEKAYELYTRLRDAQARFFDPDRGPPQEAACRLANTSGWWQPWLP</sequence>
<keyword evidence="5" id="KW-0325">Glycoprotein</keyword>
<dbReference type="EMBL" id="JAQMWT010000115">
    <property type="protein sequence ID" value="KAJ8610168.1"/>
    <property type="molecule type" value="Genomic_DNA"/>
</dbReference>
<proteinExistence type="inferred from homology"/>
<keyword evidence="4" id="KW-0106">Calcium</keyword>
<accession>A0AAD7UK97</accession>
<keyword evidence="8" id="KW-1185">Reference proteome</keyword>
<dbReference type="Gene3D" id="3.30.1120.10">
    <property type="match status" value="1"/>
</dbReference>
<dbReference type="InterPro" id="IPR024607">
    <property type="entry name" value="Sulfatase_CS"/>
</dbReference>